<dbReference type="InParanoid" id="A8HQM9"/>
<dbReference type="Gramene" id="PNW88503">
    <property type="protein sequence ID" value="PNW88503"/>
    <property type="gene ID" value="CHLRE_01g032350v5"/>
</dbReference>
<accession>A8HQM9</accession>
<dbReference type="KEGG" id="cre:CHLRE_01g032350v5"/>
<organism evidence="5 6">
    <name type="scientific">Chlamydomonas reinhardtii</name>
    <name type="common">Chlamydomonas smithii</name>
    <dbReference type="NCBI Taxonomy" id="3055"/>
    <lineage>
        <taxon>Eukaryota</taxon>
        <taxon>Viridiplantae</taxon>
        <taxon>Chlorophyta</taxon>
        <taxon>core chlorophytes</taxon>
        <taxon>Chlorophyceae</taxon>
        <taxon>CS clade</taxon>
        <taxon>Chlamydomonadales</taxon>
        <taxon>Chlamydomonadaceae</taxon>
        <taxon>Chlamydomonas</taxon>
    </lineage>
</organism>
<reference evidence="5 6" key="1">
    <citation type="journal article" date="2007" name="Science">
        <title>The Chlamydomonas genome reveals the evolution of key animal and plant functions.</title>
        <authorList>
            <person name="Merchant S.S."/>
            <person name="Prochnik S.E."/>
            <person name="Vallon O."/>
            <person name="Harris E.H."/>
            <person name="Karpowicz S.J."/>
            <person name="Witman G.B."/>
            <person name="Terry A."/>
            <person name="Salamov A."/>
            <person name="Fritz-Laylin L.K."/>
            <person name="Marechal-Drouard L."/>
            <person name="Marshall W.F."/>
            <person name="Qu L.H."/>
            <person name="Nelson D.R."/>
            <person name="Sanderfoot A.A."/>
            <person name="Spalding M.H."/>
            <person name="Kapitonov V.V."/>
            <person name="Ren Q."/>
            <person name="Ferris P."/>
            <person name="Lindquist E."/>
            <person name="Shapiro H."/>
            <person name="Lucas S.M."/>
            <person name="Grimwood J."/>
            <person name="Schmutz J."/>
            <person name="Cardol P."/>
            <person name="Cerutti H."/>
            <person name="Chanfreau G."/>
            <person name="Chen C.L."/>
            <person name="Cognat V."/>
            <person name="Croft M.T."/>
            <person name="Dent R."/>
            <person name="Dutcher S."/>
            <person name="Fernandez E."/>
            <person name="Fukuzawa H."/>
            <person name="Gonzalez-Ballester D."/>
            <person name="Gonzalez-Halphen D."/>
            <person name="Hallmann A."/>
            <person name="Hanikenne M."/>
            <person name="Hippler M."/>
            <person name="Inwood W."/>
            <person name="Jabbari K."/>
            <person name="Kalanon M."/>
            <person name="Kuras R."/>
            <person name="Lefebvre P.A."/>
            <person name="Lemaire S.D."/>
            <person name="Lobanov A.V."/>
            <person name="Lohr M."/>
            <person name="Manuell A."/>
            <person name="Meier I."/>
            <person name="Mets L."/>
            <person name="Mittag M."/>
            <person name="Mittelmeier T."/>
            <person name="Moroney J.V."/>
            <person name="Moseley J."/>
            <person name="Napoli C."/>
            <person name="Nedelcu A.M."/>
            <person name="Niyogi K."/>
            <person name="Novoselov S.V."/>
            <person name="Paulsen I.T."/>
            <person name="Pazour G."/>
            <person name="Purton S."/>
            <person name="Ral J.P."/>
            <person name="Riano-Pachon D.M."/>
            <person name="Riekhof W."/>
            <person name="Rymarquis L."/>
            <person name="Schroda M."/>
            <person name="Stern D."/>
            <person name="Umen J."/>
            <person name="Willows R."/>
            <person name="Wilson N."/>
            <person name="Zimmer S.L."/>
            <person name="Allmer J."/>
            <person name="Balk J."/>
            <person name="Bisova K."/>
            <person name="Chen C.J."/>
            <person name="Elias M."/>
            <person name="Gendler K."/>
            <person name="Hauser C."/>
            <person name="Lamb M.R."/>
            <person name="Ledford H."/>
            <person name="Long J.C."/>
            <person name="Minagawa J."/>
            <person name="Page M.D."/>
            <person name="Pan J."/>
            <person name="Pootakham W."/>
            <person name="Roje S."/>
            <person name="Rose A."/>
            <person name="Stahlberg E."/>
            <person name="Terauchi A.M."/>
            <person name="Yang P."/>
            <person name="Ball S."/>
            <person name="Bowler C."/>
            <person name="Dieckmann C.L."/>
            <person name="Gladyshev V.N."/>
            <person name="Green P."/>
            <person name="Jorgensen R."/>
            <person name="Mayfield S."/>
            <person name="Mueller-Roeber B."/>
            <person name="Rajamani S."/>
            <person name="Sayre R.T."/>
            <person name="Brokstein P."/>
            <person name="Dubchak I."/>
            <person name="Goodstein D."/>
            <person name="Hornick L."/>
            <person name="Huang Y.W."/>
            <person name="Jhaveri J."/>
            <person name="Luo Y."/>
            <person name="Martinez D."/>
            <person name="Ngau W.C."/>
            <person name="Otillar B."/>
            <person name="Poliakov A."/>
            <person name="Porter A."/>
            <person name="Szajkowski L."/>
            <person name="Werner G."/>
            <person name="Zhou K."/>
            <person name="Grigoriev I.V."/>
            <person name="Rokhsar D.S."/>
            <person name="Grossman A.R."/>
        </authorList>
    </citation>
    <scope>NUCLEOTIDE SEQUENCE [LARGE SCALE GENOMIC DNA]</scope>
    <source>
        <strain evidence="6">CC-503</strain>
    </source>
</reference>
<evidence type="ECO:0000256" key="4">
    <source>
        <dbReference type="ARBA" id="ARBA00023136"/>
    </source>
</evidence>
<dbReference type="GO" id="GO:0005783">
    <property type="term" value="C:endoplasmic reticulum"/>
    <property type="evidence" value="ECO:0000318"/>
    <property type="project" value="GO_Central"/>
</dbReference>
<dbReference type="RefSeq" id="XP_001690067.1">
    <property type="nucleotide sequence ID" value="XM_001690015.2"/>
</dbReference>
<evidence type="ECO:0000256" key="3">
    <source>
        <dbReference type="ARBA" id="ARBA00022989"/>
    </source>
</evidence>
<dbReference type="OrthoDB" id="266518at2759"/>
<dbReference type="PaxDb" id="3055-EDP09805"/>
<dbReference type="eggNOG" id="KOG3966">
    <property type="taxonomic scope" value="Eukaryota"/>
</dbReference>
<dbReference type="GO" id="GO:0016236">
    <property type="term" value="P:macroautophagy"/>
    <property type="evidence" value="ECO:0000318"/>
    <property type="project" value="GO_Central"/>
</dbReference>
<dbReference type="GeneID" id="5715400"/>
<sequence length="353" mass="37150">MLRNAVMLWWMGVREALAVHRCVVFLVLDESKALGKAVLHCFVLNGAILLGSILAWDYGLQPAVGWLLRVLVAPVYGGAVAGGSRWLLGTAFQALWLAPVYLVTMLVSCGIYNDVAKYAYQIKTRQQKGGAGGKGAAAGSGGAGGGSAAGGGGGSGGGGGLEDAAQELYRVVLFCIFFAEVSLVGKLPYVGYFLNVLALSWLYAYYCFDYKWGLQGVRLTERLAYFERRWAFFAGFGLPMALSTVLLSFYPGAAVLAVLFPVYILVACDCDVNAAHDCVLGPGGAAQLRHLPIFALALWPTQHVVQLITGSSSSNISRSRAASVAGMRAVVGFSDSAEKAGADGHGGGARAYR</sequence>
<protein>
    <submittedName>
        <fullName evidence="5">Uncharacterized protein</fullName>
    </submittedName>
</protein>
<dbReference type="Proteomes" id="UP000006906">
    <property type="component" value="Chromosome 1"/>
</dbReference>
<comment type="subcellular location">
    <subcellularLocation>
        <location evidence="1">Membrane</location>
        <topology evidence="1">Multi-pass membrane protein</topology>
    </subcellularLocation>
</comment>
<dbReference type="PANTHER" id="PTHR21389:SF0">
    <property type="entry name" value="ETOPOSIDE-INDUCED PROTEIN 2.4 HOMOLOG"/>
    <property type="match status" value="1"/>
</dbReference>
<keyword evidence="3" id="KW-1133">Transmembrane helix</keyword>
<dbReference type="STRING" id="3055.A8HQM9"/>
<keyword evidence="4" id="KW-0472">Membrane</keyword>
<keyword evidence="6" id="KW-1185">Reference proteome</keyword>
<evidence type="ECO:0000313" key="5">
    <source>
        <dbReference type="EMBL" id="PNW88503.1"/>
    </source>
</evidence>
<gene>
    <name evidence="5" type="ORF">CHLRE_01g032350v5</name>
</gene>
<dbReference type="FunCoup" id="A8HQM9">
    <property type="interactions" value="949"/>
</dbReference>
<keyword evidence="2" id="KW-0812">Transmembrane</keyword>
<proteinExistence type="predicted"/>
<dbReference type="AlphaFoldDB" id="A8HQM9"/>
<evidence type="ECO:0000313" key="6">
    <source>
        <dbReference type="Proteomes" id="UP000006906"/>
    </source>
</evidence>
<dbReference type="Pfam" id="PF07264">
    <property type="entry name" value="EI24"/>
    <property type="match status" value="1"/>
</dbReference>
<dbReference type="InterPro" id="IPR059112">
    <property type="entry name" value="CysZ/EI24"/>
</dbReference>
<dbReference type="PANTHER" id="PTHR21389">
    <property type="entry name" value="P53 INDUCED PROTEIN"/>
    <property type="match status" value="1"/>
</dbReference>
<dbReference type="GO" id="GO:0016020">
    <property type="term" value="C:membrane"/>
    <property type="evidence" value="ECO:0007669"/>
    <property type="project" value="UniProtKB-SubCell"/>
</dbReference>
<dbReference type="HOGENOM" id="CLU_031164_1_1_1"/>
<name>A8HQM9_CHLRE</name>
<dbReference type="EMBL" id="CM008962">
    <property type="protein sequence ID" value="PNW88503.1"/>
    <property type="molecule type" value="Genomic_DNA"/>
</dbReference>
<evidence type="ECO:0000256" key="2">
    <source>
        <dbReference type="ARBA" id="ARBA00022692"/>
    </source>
</evidence>
<evidence type="ECO:0000256" key="1">
    <source>
        <dbReference type="ARBA" id="ARBA00004141"/>
    </source>
</evidence>
<dbReference type="OMA" id="HMCLLYA"/>